<protein>
    <submittedName>
        <fullName evidence="2">Uncharacterized protein</fullName>
    </submittedName>
</protein>
<reference evidence="2" key="2">
    <citation type="journal article" date="2015" name="Data Brief">
        <title>Shoot transcriptome of the giant reed, Arundo donax.</title>
        <authorList>
            <person name="Barrero R.A."/>
            <person name="Guerrero F.D."/>
            <person name="Moolhuijzen P."/>
            <person name="Goolsby J.A."/>
            <person name="Tidwell J."/>
            <person name="Bellgard S.E."/>
            <person name="Bellgard M.I."/>
        </authorList>
    </citation>
    <scope>NUCLEOTIDE SEQUENCE</scope>
    <source>
        <tissue evidence="2">Shoot tissue taken approximately 20 cm above the soil surface</tissue>
    </source>
</reference>
<name>A0A0A9BLJ2_ARUDO</name>
<reference evidence="2" key="1">
    <citation type="submission" date="2014-09" db="EMBL/GenBank/DDBJ databases">
        <authorList>
            <person name="Magalhaes I.L.F."/>
            <person name="Oliveira U."/>
            <person name="Santos F.R."/>
            <person name="Vidigal T.H.D.A."/>
            <person name="Brescovit A.D."/>
            <person name="Santos A.J."/>
        </authorList>
    </citation>
    <scope>NUCLEOTIDE SEQUENCE</scope>
    <source>
        <tissue evidence="2">Shoot tissue taken approximately 20 cm above the soil surface</tissue>
    </source>
</reference>
<evidence type="ECO:0000256" key="1">
    <source>
        <dbReference type="SAM" id="MobiDB-lite"/>
    </source>
</evidence>
<dbReference type="AlphaFoldDB" id="A0A0A9BLJ2"/>
<accession>A0A0A9BLJ2</accession>
<proteinExistence type="predicted"/>
<evidence type="ECO:0000313" key="2">
    <source>
        <dbReference type="EMBL" id="JAD64251.1"/>
    </source>
</evidence>
<feature type="compositionally biased region" description="Polar residues" evidence="1">
    <location>
        <begin position="1"/>
        <end position="24"/>
    </location>
</feature>
<feature type="region of interest" description="Disordered" evidence="1">
    <location>
        <begin position="1"/>
        <end position="32"/>
    </location>
</feature>
<organism evidence="2">
    <name type="scientific">Arundo donax</name>
    <name type="common">Giant reed</name>
    <name type="synonym">Donax arundinaceus</name>
    <dbReference type="NCBI Taxonomy" id="35708"/>
    <lineage>
        <taxon>Eukaryota</taxon>
        <taxon>Viridiplantae</taxon>
        <taxon>Streptophyta</taxon>
        <taxon>Embryophyta</taxon>
        <taxon>Tracheophyta</taxon>
        <taxon>Spermatophyta</taxon>
        <taxon>Magnoliopsida</taxon>
        <taxon>Liliopsida</taxon>
        <taxon>Poales</taxon>
        <taxon>Poaceae</taxon>
        <taxon>PACMAD clade</taxon>
        <taxon>Arundinoideae</taxon>
        <taxon>Arundineae</taxon>
        <taxon>Arundo</taxon>
    </lineage>
</organism>
<dbReference type="EMBL" id="GBRH01233644">
    <property type="protein sequence ID" value="JAD64251.1"/>
    <property type="molecule type" value="Transcribed_RNA"/>
</dbReference>
<sequence>MRKRIQSTQIHGEFLNQSTKTSKGISHHYQPERKNEIICKGANVEPLKHIHR</sequence>